<dbReference type="PROSITE" id="PS50172">
    <property type="entry name" value="BRCT"/>
    <property type="match status" value="1"/>
</dbReference>
<dbReference type="OrthoDB" id="129353at2759"/>
<evidence type="ECO:0000259" key="5">
    <source>
        <dbReference type="PROSITE" id="PS50172"/>
    </source>
</evidence>
<dbReference type="GO" id="GO:0000077">
    <property type="term" value="P:DNA damage checkpoint signaling"/>
    <property type="evidence" value="ECO:0007669"/>
    <property type="project" value="TreeGrafter"/>
</dbReference>
<keyword evidence="2" id="KW-0227">DNA damage</keyword>
<feature type="compositionally biased region" description="Low complexity" evidence="4">
    <location>
        <begin position="426"/>
        <end position="445"/>
    </location>
</feature>
<feature type="compositionally biased region" description="Polar residues" evidence="4">
    <location>
        <begin position="185"/>
        <end position="202"/>
    </location>
</feature>
<reference evidence="6" key="1">
    <citation type="submission" date="2013-12" db="EMBL/GenBank/DDBJ databases">
        <title>The Genome Sequence of Aphanomyces astaci APO3.</title>
        <authorList>
            <consortium name="The Broad Institute Genomics Platform"/>
            <person name="Russ C."/>
            <person name="Tyler B."/>
            <person name="van West P."/>
            <person name="Dieguez-Uribeondo J."/>
            <person name="Young S.K."/>
            <person name="Zeng Q."/>
            <person name="Gargeya S."/>
            <person name="Fitzgerald M."/>
            <person name="Abouelleil A."/>
            <person name="Alvarado L."/>
            <person name="Chapman S.B."/>
            <person name="Gainer-Dewar J."/>
            <person name="Goldberg J."/>
            <person name="Griggs A."/>
            <person name="Gujja S."/>
            <person name="Hansen M."/>
            <person name="Howarth C."/>
            <person name="Imamovic A."/>
            <person name="Ireland A."/>
            <person name="Larimer J."/>
            <person name="McCowan C."/>
            <person name="Murphy C."/>
            <person name="Pearson M."/>
            <person name="Poon T.W."/>
            <person name="Priest M."/>
            <person name="Roberts A."/>
            <person name="Saif S."/>
            <person name="Shea T."/>
            <person name="Sykes S."/>
            <person name="Wortman J."/>
            <person name="Nusbaum C."/>
            <person name="Birren B."/>
        </authorList>
    </citation>
    <scope>NUCLEOTIDE SEQUENCE [LARGE SCALE GENOMIC DNA]</scope>
    <source>
        <strain evidence="6">APO3</strain>
    </source>
</reference>
<evidence type="ECO:0000313" key="6">
    <source>
        <dbReference type="EMBL" id="ETV83124.1"/>
    </source>
</evidence>
<dbReference type="CDD" id="cd17745">
    <property type="entry name" value="BRCT_p53bp1_rpt1"/>
    <property type="match status" value="1"/>
</dbReference>
<feature type="compositionally biased region" description="Basic and acidic residues" evidence="4">
    <location>
        <begin position="75"/>
        <end position="102"/>
    </location>
</feature>
<dbReference type="InterPro" id="IPR036420">
    <property type="entry name" value="BRCT_dom_sf"/>
</dbReference>
<gene>
    <name evidence="6" type="ORF">H257_04848</name>
</gene>
<accession>W4GVT5</accession>
<dbReference type="PANTHER" id="PTHR15321:SF3">
    <property type="entry name" value="TP53-BINDING PROTEIN 1"/>
    <property type="match status" value="1"/>
</dbReference>
<dbReference type="SUPFAM" id="SSF52113">
    <property type="entry name" value="BRCT domain"/>
    <property type="match status" value="2"/>
</dbReference>
<proteinExistence type="predicted"/>
<dbReference type="GO" id="GO:0005634">
    <property type="term" value="C:nucleus"/>
    <property type="evidence" value="ECO:0007669"/>
    <property type="project" value="UniProtKB-SubCell"/>
</dbReference>
<feature type="compositionally biased region" description="Basic and acidic residues" evidence="4">
    <location>
        <begin position="136"/>
        <end position="145"/>
    </location>
</feature>
<dbReference type="InterPro" id="IPR001357">
    <property type="entry name" value="BRCT_dom"/>
</dbReference>
<dbReference type="GO" id="GO:0045944">
    <property type="term" value="P:positive regulation of transcription by RNA polymerase II"/>
    <property type="evidence" value="ECO:0007669"/>
    <property type="project" value="TreeGrafter"/>
</dbReference>
<evidence type="ECO:0000256" key="4">
    <source>
        <dbReference type="SAM" id="MobiDB-lite"/>
    </source>
</evidence>
<evidence type="ECO:0000256" key="1">
    <source>
        <dbReference type="ARBA" id="ARBA00004123"/>
    </source>
</evidence>
<sequence length="814" mass="89958">MDDGRGWISSPIENKDDKLSMSASDVYRELPYHLPRRVSQDGVPLVLASFDDSAVALSPANEDDETQLQVSTDSGWDKTQKLESVEPPRVDEVSDTETHIFSDDDDDMELTQIIADDDIDDDTEAPREAQLCRPPRVGDAEDVGRGEATMRLLSPPPSAPFKRTAVHSESVHTYEPTQRLMEPPSASNETGASAAPNNQDPHSSTSIASSTTTMAHDASAGDVDHESSSVVHHQFLQHGASEPCDTVTSETRQSPRSYAMVIGAQPNDNQPQPAGIECPIETPPSSSSISSSTAAGEASAPESDESMSTAVDDPPLPPPVYLQRRMKDADTPLIHSSRPPPVVASTFDFDNNDSASQTSRPFAFLDQSQSQQDTQASLPDLNGLAATTLDAAMHVQGYTSHLTRQIMDDNKNVFVTPPKPPRRLRSSTMISTPTTTTSSSPPTCSRRLKKRKMPTPDQPSPVPPRSAYATRVKCFADVHFYLSGFKEVASGQLVSQITSYGGKILKDIAQMKKVQDRCYVVATAEASRRPKTLYAMACGIPIVHPDWLAACFQSRVLVDVTGYWIPSGFSWITRRSLVHIPQHQHTLFTGLRFGIPNDVPNKQRKEYQRSIANVMKFPLEHCGAVSVKMNVTRKAIEEGSVDVLLTNEFTPLCTLAQEYDIPVVRFLWVNECLIHQKLVDTSEPNLVPDEYDDRNGTLNSRVMEVILPTASKLRLCLGEMVFVDLDNRPHDLLYHICQVVRLDEADDGAVSIQVQVYRRNVQGGRQRGQELTPTRQLVKIQPTQVKRKASLVAFEDFTRLAYNDSSLFYMRNDS</sequence>
<dbReference type="CDD" id="cd17724">
    <property type="entry name" value="BRCT_p53bp1_rpt2"/>
    <property type="match status" value="1"/>
</dbReference>
<feature type="domain" description="BRCT" evidence="5">
    <location>
        <begin position="470"/>
        <end position="565"/>
    </location>
</feature>
<feature type="region of interest" description="Disordered" evidence="4">
    <location>
        <begin position="411"/>
        <end position="466"/>
    </location>
</feature>
<feature type="compositionally biased region" description="Polar residues" evidence="4">
    <location>
        <begin position="348"/>
        <end position="358"/>
    </location>
</feature>
<dbReference type="InterPro" id="IPR047250">
    <property type="entry name" value="BRCT_p53bp1-like_rpt2"/>
</dbReference>
<dbReference type="Pfam" id="PF18428">
    <property type="entry name" value="BRCT_3"/>
    <property type="match status" value="1"/>
</dbReference>
<evidence type="ECO:0000256" key="2">
    <source>
        <dbReference type="ARBA" id="ARBA00022763"/>
    </source>
</evidence>
<dbReference type="VEuPathDB" id="FungiDB:H257_04848"/>
<dbReference type="EMBL" id="KI913121">
    <property type="protein sequence ID" value="ETV83124.1"/>
    <property type="molecule type" value="Genomic_DNA"/>
</dbReference>
<dbReference type="GO" id="GO:0042393">
    <property type="term" value="F:histone binding"/>
    <property type="evidence" value="ECO:0007669"/>
    <property type="project" value="TreeGrafter"/>
</dbReference>
<feature type="compositionally biased region" description="Low complexity" evidence="4">
    <location>
        <begin position="276"/>
        <end position="301"/>
    </location>
</feature>
<dbReference type="PANTHER" id="PTHR15321">
    <property type="entry name" value="TUMOR SUPPRESSOR P53-BINDING PROTEIN 1"/>
    <property type="match status" value="1"/>
</dbReference>
<protein>
    <recommendedName>
        <fullName evidence="5">BRCT domain-containing protein</fullName>
    </recommendedName>
</protein>
<keyword evidence="3" id="KW-0539">Nucleus</keyword>
<dbReference type="SMART" id="SM00292">
    <property type="entry name" value="BRCT"/>
    <property type="match status" value="2"/>
</dbReference>
<dbReference type="Pfam" id="PF00533">
    <property type="entry name" value="BRCT"/>
    <property type="match status" value="1"/>
</dbReference>
<feature type="region of interest" description="Disordered" evidence="4">
    <location>
        <begin position="58"/>
        <end position="358"/>
    </location>
</feature>
<evidence type="ECO:0000256" key="3">
    <source>
        <dbReference type="ARBA" id="ARBA00023242"/>
    </source>
</evidence>
<feature type="compositionally biased region" description="Polar residues" evidence="4">
    <location>
        <begin position="246"/>
        <end position="256"/>
    </location>
</feature>
<dbReference type="InterPro" id="IPR047252">
    <property type="entry name" value="TP53BP1-like"/>
</dbReference>
<organism evidence="6">
    <name type="scientific">Aphanomyces astaci</name>
    <name type="common">Crayfish plague agent</name>
    <dbReference type="NCBI Taxonomy" id="112090"/>
    <lineage>
        <taxon>Eukaryota</taxon>
        <taxon>Sar</taxon>
        <taxon>Stramenopiles</taxon>
        <taxon>Oomycota</taxon>
        <taxon>Saprolegniomycetes</taxon>
        <taxon>Saprolegniales</taxon>
        <taxon>Verrucalvaceae</taxon>
        <taxon>Aphanomyces</taxon>
    </lineage>
</organism>
<dbReference type="AlphaFoldDB" id="W4GVT5"/>
<dbReference type="RefSeq" id="XP_009827795.1">
    <property type="nucleotide sequence ID" value="XM_009829493.1"/>
</dbReference>
<feature type="compositionally biased region" description="Acidic residues" evidence="4">
    <location>
        <begin position="103"/>
        <end position="123"/>
    </location>
</feature>
<dbReference type="STRING" id="112090.W4GVT5"/>
<feature type="compositionally biased region" description="Low complexity" evidence="4">
    <location>
        <begin position="203"/>
        <end position="213"/>
    </location>
</feature>
<comment type="subcellular location">
    <subcellularLocation>
        <location evidence="1">Nucleus</location>
    </subcellularLocation>
</comment>
<dbReference type="GeneID" id="20806844"/>
<dbReference type="InterPro" id="IPR047249">
    <property type="entry name" value="BRCT_p53bp1-like_rpt1"/>
</dbReference>
<name>W4GVT5_APHAT</name>
<dbReference type="Gene3D" id="3.40.50.10190">
    <property type="entry name" value="BRCT domain"/>
    <property type="match status" value="2"/>
</dbReference>